<dbReference type="InterPro" id="IPR010287">
    <property type="entry name" value="DUF892_YciF-like"/>
</dbReference>
<name>E8U9C1_DEIML</name>
<accession>E8U9C1</accession>
<sequence>MTFSPPVPASTDALRRTYIETLQDLHRTEQALLDALCAWCSAATESTRALFARRLEHTRAQAIRLGGLLHRLDAPLDAGACAAVHAELQAARDAVRGCPRGARRDTLLLNTAERLKLHQLRQYEAACRYALILNDEEAFGVLMLALADERTSEYIVQYLSDGDWPGDPAH</sequence>
<dbReference type="AlphaFoldDB" id="E8U9C1"/>
<dbReference type="Gene3D" id="1.20.1260.10">
    <property type="match status" value="1"/>
</dbReference>
<keyword evidence="2" id="KW-1185">Reference proteome</keyword>
<reference evidence="1 2" key="1">
    <citation type="journal article" date="2011" name="Stand. Genomic Sci.">
        <title>Complete genome sequence of Deinococcus maricopensis type strain (LB-34).</title>
        <authorList>
            <person name="Pukall R."/>
            <person name="Zeytun A."/>
            <person name="Lucas S."/>
            <person name="Lapidus A."/>
            <person name="Hammon N."/>
            <person name="Deshpande S."/>
            <person name="Nolan M."/>
            <person name="Cheng J.F."/>
            <person name="Pitluck S."/>
            <person name="Liolios K."/>
            <person name="Pagani I."/>
            <person name="Mikhailova N."/>
            <person name="Ivanova N."/>
            <person name="Mavromatis K."/>
            <person name="Pati A."/>
            <person name="Tapia R."/>
            <person name="Han C."/>
            <person name="Goodwin L."/>
            <person name="Chen A."/>
            <person name="Palaniappan K."/>
            <person name="Land M."/>
            <person name="Hauser L."/>
            <person name="Chang Y.J."/>
            <person name="Jeffries C.D."/>
            <person name="Brambilla E.M."/>
            <person name="Rohde M."/>
            <person name="Goker M."/>
            <person name="Detter J.C."/>
            <person name="Woyke T."/>
            <person name="Bristow J."/>
            <person name="Eisen J.A."/>
            <person name="Markowitz V."/>
            <person name="Hugenholtz P."/>
            <person name="Kyrpides N.C."/>
            <person name="Klenk H.P."/>
        </authorList>
    </citation>
    <scope>NUCLEOTIDE SEQUENCE [LARGE SCALE GENOMIC DNA]</scope>
    <source>
        <strain evidence="2">DSM 21211 / LMG 22137 / NRRL B-23946 / LB-34</strain>
    </source>
</reference>
<dbReference type="HOGENOM" id="CLU_1568157_0_0_0"/>
<dbReference type="STRING" id="709986.Deima_2016"/>
<evidence type="ECO:0000313" key="2">
    <source>
        <dbReference type="Proteomes" id="UP000008635"/>
    </source>
</evidence>
<gene>
    <name evidence="1" type="ordered locus">Deima_2016</name>
</gene>
<dbReference type="InterPro" id="IPR012347">
    <property type="entry name" value="Ferritin-like"/>
</dbReference>
<dbReference type="SUPFAM" id="SSF47240">
    <property type="entry name" value="Ferritin-like"/>
    <property type="match status" value="1"/>
</dbReference>
<dbReference type="Pfam" id="PF05974">
    <property type="entry name" value="DUF892"/>
    <property type="match status" value="1"/>
</dbReference>
<reference evidence="2" key="2">
    <citation type="submission" date="2011-01" db="EMBL/GenBank/DDBJ databases">
        <title>The complete genome of Deinococcus maricopensis DSM 21211.</title>
        <authorList>
            <consortium name="US DOE Joint Genome Institute (JGI-PGF)"/>
            <person name="Lucas S."/>
            <person name="Copeland A."/>
            <person name="Lapidus A."/>
            <person name="Goodwin L."/>
            <person name="Pitluck S."/>
            <person name="Kyrpides N."/>
            <person name="Mavromatis K."/>
            <person name="Pagani I."/>
            <person name="Ivanova N."/>
            <person name="Ovchinnikova G."/>
            <person name="Zeytun A."/>
            <person name="Detter J.C."/>
            <person name="Han C."/>
            <person name="Land M."/>
            <person name="Hauser L."/>
            <person name="Markowitz V."/>
            <person name="Cheng J.-F."/>
            <person name="Hugenholtz P."/>
            <person name="Woyke T."/>
            <person name="Wu D."/>
            <person name="Pukall R."/>
            <person name="Gehrich-Schroeter G."/>
            <person name="Brambilla E."/>
            <person name="Klenk H.-P."/>
            <person name="Eisen J.A."/>
        </authorList>
    </citation>
    <scope>NUCLEOTIDE SEQUENCE [LARGE SCALE GENOMIC DNA]</scope>
    <source>
        <strain evidence="2">DSM 21211 / LMG 22137 / NRRL B-23946 / LB-34</strain>
    </source>
</reference>
<dbReference type="InterPro" id="IPR009078">
    <property type="entry name" value="Ferritin-like_SF"/>
</dbReference>
<protein>
    <submittedName>
        <fullName evidence="1">Uncharacterized protein</fullName>
    </submittedName>
</protein>
<organism evidence="1 2">
    <name type="scientific">Deinococcus maricopensis (strain DSM 21211 / LMG 22137 / NRRL B-23946 / LB-34)</name>
    <dbReference type="NCBI Taxonomy" id="709986"/>
    <lineage>
        <taxon>Bacteria</taxon>
        <taxon>Thermotogati</taxon>
        <taxon>Deinococcota</taxon>
        <taxon>Deinococci</taxon>
        <taxon>Deinococcales</taxon>
        <taxon>Deinococcaceae</taxon>
        <taxon>Deinococcus</taxon>
    </lineage>
</organism>
<dbReference type="KEGG" id="dmr:Deima_2016"/>
<proteinExistence type="predicted"/>
<dbReference type="Proteomes" id="UP000008635">
    <property type="component" value="Chromosome"/>
</dbReference>
<evidence type="ECO:0000313" key="1">
    <source>
        <dbReference type="EMBL" id="ADV67660.1"/>
    </source>
</evidence>
<dbReference type="EMBL" id="CP002454">
    <property type="protein sequence ID" value="ADV67660.1"/>
    <property type="molecule type" value="Genomic_DNA"/>
</dbReference>